<reference evidence="2" key="1">
    <citation type="journal article" date="2019" name="Int. J. Syst. Evol. Microbiol.">
        <title>The Global Catalogue of Microorganisms (GCM) 10K type strain sequencing project: providing services to taxonomists for standard genome sequencing and annotation.</title>
        <authorList>
            <consortium name="The Broad Institute Genomics Platform"/>
            <consortium name="The Broad Institute Genome Sequencing Center for Infectious Disease"/>
            <person name="Wu L."/>
            <person name="Ma J."/>
        </authorList>
    </citation>
    <scope>NUCLEOTIDE SEQUENCE [LARGE SCALE GENOMIC DNA]</scope>
    <source>
        <strain evidence="2">CGMCC 1.8860</strain>
    </source>
</reference>
<accession>A0ABQ2PPK7</accession>
<gene>
    <name evidence="1" type="ORF">GCM10010971_30670</name>
</gene>
<dbReference type="InterPro" id="IPR011008">
    <property type="entry name" value="Dimeric_a/b-barrel"/>
</dbReference>
<sequence length="118" mass="13455">MGHTITARPMYSATFIFAKKQYDAEFDRLDAAIMQAAAADPDFAGQDTWENTAKGQTCVVYYWHSMEGLQRLMKHPDHITAKQNYQTWYQGYHVVIAEILRSYGDNVFAHPVPVGIKP</sequence>
<name>A0ABQ2PPK7_9NEIS</name>
<organism evidence="1 2">
    <name type="scientific">Silvimonas amylolytica</name>
    <dbReference type="NCBI Taxonomy" id="449663"/>
    <lineage>
        <taxon>Bacteria</taxon>
        <taxon>Pseudomonadati</taxon>
        <taxon>Pseudomonadota</taxon>
        <taxon>Betaproteobacteria</taxon>
        <taxon>Neisseriales</taxon>
        <taxon>Chitinibacteraceae</taxon>
        <taxon>Silvimonas</taxon>
    </lineage>
</organism>
<dbReference type="RefSeq" id="WP_229679202.1">
    <property type="nucleotide sequence ID" value="NZ_BMLY01000005.1"/>
</dbReference>
<proteinExistence type="predicted"/>
<dbReference type="EMBL" id="BMLY01000005">
    <property type="protein sequence ID" value="GGP27248.1"/>
    <property type="molecule type" value="Genomic_DNA"/>
</dbReference>
<evidence type="ECO:0008006" key="3">
    <source>
        <dbReference type="Google" id="ProtNLM"/>
    </source>
</evidence>
<comment type="caution">
    <text evidence="1">The sequence shown here is derived from an EMBL/GenBank/DDBJ whole genome shotgun (WGS) entry which is preliminary data.</text>
</comment>
<dbReference type="SUPFAM" id="SSF54909">
    <property type="entry name" value="Dimeric alpha+beta barrel"/>
    <property type="match status" value="1"/>
</dbReference>
<evidence type="ECO:0000313" key="1">
    <source>
        <dbReference type="EMBL" id="GGP27248.1"/>
    </source>
</evidence>
<evidence type="ECO:0000313" key="2">
    <source>
        <dbReference type="Proteomes" id="UP000621859"/>
    </source>
</evidence>
<dbReference type="Gene3D" id="3.30.70.100">
    <property type="match status" value="1"/>
</dbReference>
<protein>
    <recommendedName>
        <fullName evidence="3">Heme-degrading monooxygenase HmoA</fullName>
    </recommendedName>
</protein>
<dbReference type="Proteomes" id="UP000621859">
    <property type="component" value="Unassembled WGS sequence"/>
</dbReference>
<keyword evidence="2" id="KW-1185">Reference proteome</keyword>